<dbReference type="InterPro" id="IPR038883">
    <property type="entry name" value="AN11006-like"/>
</dbReference>
<evidence type="ECO:0000256" key="1">
    <source>
        <dbReference type="SAM" id="MobiDB-lite"/>
    </source>
</evidence>
<protein>
    <recommendedName>
        <fullName evidence="4">F-box domain-containing protein</fullName>
    </recommendedName>
</protein>
<dbReference type="AlphaFoldDB" id="A0A5N5DI11"/>
<proteinExistence type="predicted"/>
<organism evidence="2 3">
    <name type="scientific">Lasiodiplodia theobromae</name>
    <dbReference type="NCBI Taxonomy" id="45133"/>
    <lineage>
        <taxon>Eukaryota</taxon>
        <taxon>Fungi</taxon>
        <taxon>Dikarya</taxon>
        <taxon>Ascomycota</taxon>
        <taxon>Pezizomycotina</taxon>
        <taxon>Dothideomycetes</taxon>
        <taxon>Dothideomycetes incertae sedis</taxon>
        <taxon>Botryosphaeriales</taxon>
        <taxon>Botryosphaeriaceae</taxon>
        <taxon>Lasiodiplodia</taxon>
    </lineage>
</organism>
<comment type="caution">
    <text evidence="2">The sequence shown here is derived from an EMBL/GenBank/DDBJ whole genome shotgun (WGS) entry which is preliminary data.</text>
</comment>
<dbReference type="OrthoDB" id="2951834at2759"/>
<evidence type="ECO:0000313" key="3">
    <source>
        <dbReference type="Proteomes" id="UP000325902"/>
    </source>
</evidence>
<sequence length="275" mass="30500">MAAAEAVPFVVPPVKECSTSLPTSLPPSNVATPLPVEHRGQTPLDPRRLTKSPLLRLPPELRTLIYAYLTPAQTISYPLGPNTAISALSHRPPPRALLLTCRLLACEALDHFYRVARFRIMLNPPAPLADPHFQRLAHLPQLRRIRNLNVLLDWDLPKVPSYARDAGAAGFEFGLEAGVPFFRHVMDRGRCADMMRLAKRLVGVLDAARELRGLCVSWTDLVEGYWDEKKAVLEVLVGALSARGVKIVRGDIIASNEKEAQKLFDGWEVAAEGRR</sequence>
<dbReference type="PANTHER" id="PTHR42085:SF1">
    <property type="entry name" value="F-BOX DOMAIN-CONTAINING PROTEIN"/>
    <property type="match status" value="1"/>
</dbReference>
<dbReference type="Proteomes" id="UP000325902">
    <property type="component" value="Unassembled WGS sequence"/>
</dbReference>
<evidence type="ECO:0000313" key="2">
    <source>
        <dbReference type="EMBL" id="KAB2577508.1"/>
    </source>
</evidence>
<reference evidence="2 3" key="1">
    <citation type="journal article" date="2019" name="Sci. Rep.">
        <title>A multi-omics analysis of the grapevine pathogen Lasiodiplodia theobromae reveals that temperature affects the expression of virulence- and pathogenicity-related genes.</title>
        <authorList>
            <person name="Felix C."/>
            <person name="Meneses R."/>
            <person name="Goncalves M.F.M."/>
            <person name="Tilleman L."/>
            <person name="Duarte A.S."/>
            <person name="Jorrin-Novo J.V."/>
            <person name="Van de Peer Y."/>
            <person name="Deforce D."/>
            <person name="Van Nieuwerburgh F."/>
            <person name="Esteves A.C."/>
            <person name="Alves A."/>
        </authorList>
    </citation>
    <scope>NUCLEOTIDE SEQUENCE [LARGE SCALE GENOMIC DNA]</scope>
    <source>
        <strain evidence="2 3">LA-SOL3</strain>
    </source>
</reference>
<keyword evidence="3" id="KW-1185">Reference proteome</keyword>
<evidence type="ECO:0008006" key="4">
    <source>
        <dbReference type="Google" id="ProtNLM"/>
    </source>
</evidence>
<name>A0A5N5DI11_9PEZI</name>
<feature type="compositionally biased region" description="Basic and acidic residues" evidence="1">
    <location>
        <begin position="36"/>
        <end position="48"/>
    </location>
</feature>
<dbReference type="PANTHER" id="PTHR42085">
    <property type="entry name" value="F-BOX DOMAIN-CONTAINING PROTEIN"/>
    <property type="match status" value="1"/>
</dbReference>
<dbReference type="EMBL" id="VCHE01000017">
    <property type="protein sequence ID" value="KAB2577508.1"/>
    <property type="molecule type" value="Genomic_DNA"/>
</dbReference>
<feature type="region of interest" description="Disordered" evidence="1">
    <location>
        <begin position="20"/>
        <end position="51"/>
    </location>
</feature>
<accession>A0A5N5DI11</accession>
<gene>
    <name evidence="2" type="ORF">DBV05_g3871</name>
</gene>